<dbReference type="InterPro" id="IPR002227">
    <property type="entry name" value="Tyrosinase_Cu-bd"/>
</dbReference>
<feature type="region of interest" description="Disordered" evidence="11">
    <location>
        <begin position="448"/>
        <end position="501"/>
    </location>
</feature>
<evidence type="ECO:0000256" key="7">
    <source>
        <dbReference type="ARBA" id="ARBA00023033"/>
    </source>
</evidence>
<dbReference type="Proteomes" id="UP001172102">
    <property type="component" value="Unassembled WGS sequence"/>
</dbReference>
<evidence type="ECO:0000256" key="3">
    <source>
        <dbReference type="ARBA" id="ARBA00011906"/>
    </source>
</evidence>
<comment type="caution">
    <text evidence="13">The sequence shown here is derived from an EMBL/GenBank/DDBJ whole genome shotgun (WGS) entry which is preliminary data.</text>
</comment>
<accession>A0AA40DQR4</accession>
<evidence type="ECO:0000256" key="4">
    <source>
        <dbReference type="ARBA" id="ARBA00022723"/>
    </source>
</evidence>
<reference evidence="13" key="1">
    <citation type="submission" date="2023-06" db="EMBL/GenBank/DDBJ databases">
        <title>Genome-scale phylogeny and comparative genomics of the fungal order Sordariales.</title>
        <authorList>
            <consortium name="Lawrence Berkeley National Laboratory"/>
            <person name="Hensen N."/>
            <person name="Bonometti L."/>
            <person name="Westerberg I."/>
            <person name="Brannstrom I.O."/>
            <person name="Guillou S."/>
            <person name="Cros-Aarteil S."/>
            <person name="Calhoun S."/>
            <person name="Haridas S."/>
            <person name="Kuo A."/>
            <person name="Mondo S."/>
            <person name="Pangilinan J."/>
            <person name="Riley R."/>
            <person name="Labutti K."/>
            <person name="Andreopoulos B."/>
            <person name="Lipzen A."/>
            <person name="Chen C."/>
            <person name="Yanf M."/>
            <person name="Daum C."/>
            <person name="Ng V."/>
            <person name="Clum A."/>
            <person name="Steindorff A."/>
            <person name="Ohm R."/>
            <person name="Martin F."/>
            <person name="Silar P."/>
            <person name="Natvig D."/>
            <person name="Lalanne C."/>
            <person name="Gautier V."/>
            <person name="Ament-Velasquez S.L."/>
            <person name="Kruys A."/>
            <person name="Hutchinson M.I."/>
            <person name="Powell A.J."/>
            <person name="Barry K."/>
            <person name="Miller A.N."/>
            <person name="Grigoriev I.V."/>
            <person name="Debuchy R."/>
            <person name="Gladieux P."/>
            <person name="Thoren M.H."/>
            <person name="Johannesson H."/>
        </authorList>
    </citation>
    <scope>NUCLEOTIDE SEQUENCE</scope>
    <source>
        <strain evidence="13">SMH4607-1</strain>
    </source>
</reference>
<keyword evidence="5" id="KW-0560">Oxidoreductase</keyword>
<dbReference type="PANTHER" id="PTHR11474">
    <property type="entry name" value="TYROSINASE FAMILY MEMBER"/>
    <property type="match status" value="1"/>
</dbReference>
<keyword evidence="4" id="KW-0479">Metal-binding</keyword>
<evidence type="ECO:0000256" key="9">
    <source>
        <dbReference type="ARBA" id="ARBA00048233"/>
    </source>
</evidence>
<feature type="region of interest" description="Disordered" evidence="11">
    <location>
        <begin position="661"/>
        <end position="680"/>
    </location>
</feature>
<dbReference type="EMBL" id="JAUKUA010000005">
    <property type="protein sequence ID" value="KAK0712040.1"/>
    <property type="molecule type" value="Genomic_DNA"/>
</dbReference>
<protein>
    <recommendedName>
        <fullName evidence="3">tyrosinase</fullName>
        <ecNumber evidence="3">1.14.18.1</ecNumber>
    </recommendedName>
</protein>
<dbReference type="PRINTS" id="PR00092">
    <property type="entry name" value="TYROSINASE"/>
</dbReference>
<dbReference type="PROSITE" id="PS00498">
    <property type="entry name" value="TYROSINASE_2"/>
    <property type="match status" value="1"/>
</dbReference>
<dbReference type="GO" id="GO:0046872">
    <property type="term" value="F:metal ion binding"/>
    <property type="evidence" value="ECO:0007669"/>
    <property type="project" value="UniProtKB-KW"/>
</dbReference>
<dbReference type="InterPro" id="IPR008922">
    <property type="entry name" value="Di-copper_centre_dom_sf"/>
</dbReference>
<proteinExistence type="inferred from homology"/>
<comment type="similarity">
    <text evidence="2">Belongs to the tyrosinase family.</text>
</comment>
<keyword evidence="8" id="KW-0470">Melanin biosynthesis</keyword>
<evidence type="ECO:0000313" key="13">
    <source>
        <dbReference type="EMBL" id="KAK0712040.1"/>
    </source>
</evidence>
<evidence type="ECO:0000256" key="2">
    <source>
        <dbReference type="ARBA" id="ARBA00009928"/>
    </source>
</evidence>
<evidence type="ECO:0000256" key="1">
    <source>
        <dbReference type="ARBA" id="ARBA00001973"/>
    </source>
</evidence>
<evidence type="ECO:0000256" key="10">
    <source>
        <dbReference type="ARBA" id="ARBA00048881"/>
    </source>
</evidence>
<dbReference type="Pfam" id="PF18132">
    <property type="entry name" value="Tyrosinase_C"/>
    <property type="match status" value="1"/>
</dbReference>
<evidence type="ECO:0000256" key="8">
    <source>
        <dbReference type="ARBA" id="ARBA00023101"/>
    </source>
</evidence>
<evidence type="ECO:0000256" key="6">
    <source>
        <dbReference type="ARBA" id="ARBA00023008"/>
    </source>
</evidence>
<dbReference type="GO" id="GO:0004503">
    <property type="term" value="F:tyrosinase activity"/>
    <property type="evidence" value="ECO:0007669"/>
    <property type="project" value="UniProtKB-EC"/>
</dbReference>
<comment type="catalytic activity">
    <reaction evidence="9">
        <text>2 L-dopa + O2 = 2 L-dopaquinone + 2 H2O</text>
        <dbReference type="Rhea" id="RHEA:34287"/>
        <dbReference type="ChEBI" id="CHEBI:15377"/>
        <dbReference type="ChEBI" id="CHEBI:15379"/>
        <dbReference type="ChEBI" id="CHEBI:57504"/>
        <dbReference type="ChEBI" id="CHEBI:57924"/>
        <dbReference type="EC" id="1.14.18.1"/>
    </reaction>
</comment>
<evidence type="ECO:0000256" key="11">
    <source>
        <dbReference type="SAM" id="MobiDB-lite"/>
    </source>
</evidence>
<dbReference type="GO" id="GO:0042438">
    <property type="term" value="P:melanin biosynthetic process"/>
    <property type="evidence" value="ECO:0007669"/>
    <property type="project" value="UniProtKB-KW"/>
</dbReference>
<comment type="cofactor">
    <cofactor evidence="1">
        <name>Cu(2+)</name>
        <dbReference type="ChEBI" id="CHEBI:29036"/>
    </cofactor>
</comment>
<gene>
    <name evidence="13" type="ORF">B0H67DRAFT_647365</name>
</gene>
<keyword evidence="6" id="KW-0186">Copper</keyword>
<name>A0AA40DQR4_9PEZI</name>
<dbReference type="EC" id="1.14.18.1" evidence="3"/>
<dbReference type="Gene3D" id="1.10.1280.10">
    <property type="entry name" value="Di-copper center containing domain from catechol oxidase"/>
    <property type="match status" value="1"/>
</dbReference>
<evidence type="ECO:0000259" key="12">
    <source>
        <dbReference type="PROSITE" id="PS00498"/>
    </source>
</evidence>
<sequence length="680" mass="74213">MTTPVPTIGVASATASIPERKDVRDVFKKDKVMWELFLLGLYKFQQDGAKDRSYFDIAGIHGEPYTAWNGVDRTVMGKKDSWSLRRAGSNYCSHSSALFATWHRPYLALFEQELHRHVLDEAKRLGGRYPEKASGFRLPYWDWAIKTTDPKEAYPVLFDDVSVVISIDNNLRIRNPLAAFRVDDLDGSAKREPTTLIPGKEYFPFTYDGKGTVRYPVTKGRVVVVSDGGAKTDSDGLRGAIHNLSVRSAISSLLGQVESNGRTPVPKYSFNAVSTNKLGDGGVGGFSSLEALHDTIHGTVSGAGGHMGQIGLAAFDPIFWLHHCNVDRLLAIYQALYPNSNLQEWKSSKVTLTTDKGDRQGSDTNLYPFRRSSGQPNKFWTSEDIKNTTALGYTYPETSERARQEHPNYFNWLLGEVSRLYGAPGLPSSKRVRAPDAVTSFMAFQAEPDLPLINPGPGNPSSGREAAGSQPGGGVPNSSAESGDLGGAGAITTTQSNVIDDDDDESTFTVWTANIRAEKHVLGQPYNVYLFLGEFPRSDPSAWDLNQTTVGLVAILGRPEDTGCDKCVADMADQLCVTGTVSLTEALLDSYNGTINADDSLTGFDDETVEEYLTKNLHWRVALGDNTEVPRDQVPGLVVCVSSVKMRMDGNGVPVFDSEHTVHPGITDGRPAGLREGDEI</sequence>
<keyword evidence="14" id="KW-1185">Reference proteome</keyword>
<feature type="domain" description="Tyrosinase copper-binding" evidence="12">
    <location>
        <begin position="316"/>
        <end position="327"/>
    </location>
</feature>
<dbReference type="InterPro" id="IPR050316">
    <property type="entry name" value="Tyrosinase/Hemocyanin"/>
</dbReference>
<evidence type="ECO:0000256" key="5">
    <source>
        <dbReference type="ARBA" id="ARBA00023002"/>
    </source>
</evidence>
<comment type="catalytic activity">
    <reaction evidence="10">
        <text>L-tyrosine + O2 = L-dopaquinone + H2O</text>
        <dbReference type="Rhea" id="RHEA:18117"/>
        <dbReference type="ChEBI" id="CHEBI:15377"/>
        <dbReference type="ChEBI" id="CHEBI:15379"/>
        <dbReference type="ChEBI" id="CHEBI:57924"/>
        <dbReference type="ChEBI" id="CHEBI:58315"/>
        <dbReference type="EC" id="1.14.18.1"/>
    </reaction>
</comment>
<dbReference type="Gene3D" id="2.60.310.20">
    <property type="match status" value="1"/>
</dbReference>
<dbReference type="SUPFAM" id="SSF48056">
    <property type="entry name" value="Di-copper centre-containing domain"/>
    <property type="match status" value="1"/>
</dbReference>
<dbReference type="InterPro" id="IPR041640">
    <property type="entry name" value="Tyrosinase_C"/>
</dbReference>
<dbReference type="PANTHER" id="PTHR11474:SF76">
    <property type="entry name" value="SHKT DOMAIN-CONTAINING PROTEIN"/>
    <property type="match status" value="1"/>
</dbReference>
<evidence type="ECO:0000313" key="14">
    <source>
        <dbReference type="Proteomes" id="UP001172102"/>
    </source>
</evidence>
<organism evidence="13 14">
    <name type="scientific">Lasiosphaeris hirsuta</name>
    <dbReference type="NCBI Taxonomy" id="260670"/>
    <lineage>
        <taxon>Eukaryota</taxon>
        <taxon>Fungi</taxon>
        <taxon>Dikarya</taxon>
        <taxon>Ascomycota</taxon>
        <taxon>Pezizomycotina</taxon>
        <taxon>Sordariomycetes</taxon>
        <taxon>Sordariomycetidae</taxon>
        <taxon>Sordariales</taxon>
        <taxon>Lasiosphaeriaceae</taxon>
        <taxon>Lasiosphaeris</taxon>
    </lineage>
</organism>
<keyword evidence="7" id="KW-0503">Monooxygenase</keyword>
<dbReference type="AlphaFoldDB" id="A0AA40DQR4"/>
<dbReference type="Pfam" id="PF00264">
    <property type="entry name" value="Tyrosinase"/>
    <property type="match status" value="1"/>
</dbReference>